<sequence>MIAQVTLVLGLVAVALGGGHHGGHSQTYRNQDDHGHYRFGYDIANGYGAVNGRHEKGAAYGPVHGSYYLGDVDGRHRRVEYVADKLGFRAVVKTNEPGTKTSLPAAAPYISVICGLVAVATAGLVGPYGGYSTQHRRQDDFGRYNFGYNIVNGLGATNSRYESGSAYGPVVGSYTLADIDGRARRVEYVADKLGFRAVVKTNEPGTKTSLAAAAPYVSAKGPVVPSAGYGYGAFPFAGGFRRYGGYGGFYG</sequence>
<evidence type="ECO:0000313" key="1">
    <source>
        <dbReference type="EMBL" id="KAG0413444.1"/>
    </source>
</evidence>
<accession>A0AC60P2J4</accession>
<gene>
    <name evidence="1" type="ORF">HPB47_009407</name>
</gene>
<dbReference type="EMBL" id="JABSTQ010011259">
    <property type="protein sequence ID" value="KAG0413444.1"/>
    <property type="molecule type" value="Genomic_DNA"/>
</dbReference>
<name>A0AC60P2J4_IXOPE</name>
<dbReference type="Proteomes" id="UP000805193">
    <property type="component" value="Unassembled WGS sequence"/>
</dbReference>
<keyword evidence="2" id="KW-1185">Reference proteome</keyword>
<protein>
    <submittedName>
        <fullName evidence="1">Uncharacterized protein</fullName>
    </submittedName>
</protein>
<organism evidence="1 2">
    <name type="scientific">Ixodes persulcatus</name>
    <name type="common">Taiga tick</name>
    <dbReference type="NCBI Taxonomy" id="34615"/>
    <lineage>
        <taxon>Eukaryota</taxon>
        <taxon>Metazoa</taxon>
        <taxon>Ecdysozoa</taxon>
        <taxon>Arthropoda</taxon>
        <taxon>Chelicerata</taxon>
        <taxon>Arachnida</taxon>
        <taxon>Acari</taxon>
        <taxon>Parasitiformes</taxon>
        <taxon>Ixodida</taxon>
        <taxon>Ixodoidea</taxon>
        <taxon>Ixodidae</taxon>
        <taxon>Ixodinae</taxon>
        <taxon>Ixodes</taxon>
    </lineage>
</organism>
<evidence type="ECO:0000313" key="2">
    <source>
        <dbReference type="Proteomes" id="UP000805193"/>
    </source>
</evidence>
<comment type="caution">
    <text evidence="1">The sequence shown here is derived from an EMBL/GenBank/DDBJ whole genome shotgun (WGS) entry which is preliminary data.</text>
</comment>
<reference evidence="1 2" key="1">
    <citation type="journal article" date="2020" name="Cell">
        <title>Large-Scale Comparative Analyses of Tick Genomes Elucidate Their Genetic Diversity and Vector Capacities.</title>
        <authorList>
            <consortium name="Tick Genome and Microbiome Consortium (TIGMIC)"/>
            <person name="Jia N."/>
            <person name="Wang J."/>
            <person name="Shi W."/>
            <person name="Du L."/>
            <person name="Sun Y."/>
            <person name="Zhan W."/>
            <person name="Jiang J.F."/>
            <person name="Wang Q."/>
            <person name="Zhang B."/>
            <person name="Ji P."/>
            <person name="Bell-Sakyi L."/>
            <person name="Cui X.M."/>
            <person name="Yuan T.T."/>
            <person name="Jiang B.G."/>
            <person name="Yang W.F."/>
            <person name="Lam T.T."/>
            <person name="Chang Q.C."/>
            <person name="Ding S.J."/>
            <person name="Wang X.J."/>
            <person name="Zhu J.G."/>
            <person name="Ruan X.D."/>
            <person name="Zhao L."/>
            <person name="Wei J.T."/>
            <person name="Ye R.Z."/>
            <person name="Que T.C."/>
            <person name="Du C.H."/>
            <person name="Zhou Y.H."/>
            <person name="Cheng J.X."/>
            <person name="Dai P.F."/>
            <person name="Guo W.B."/>
            <person name="Han X.H."/>
            <person name="Huang E.J."/>
            <person name="Li L.F."/>
            <person name="Wei W."/>
            <person name="Gao Y.C."/>
            <person name="Liu J.Z."/>
            <person name="Shao H.Z."/>
            <person name="Wang X."/>
            <person name="Wang C.C."/>
            <person name="Yang T.C."/>
            <person name="Huo Q.B."/>
            <person name="Li W."/>
            <person name="Chen H.Y."/>
            <person name="Chen S.E."/>
            <person name="Zhou L.G."/>
            <person name="Ni X.B."/>
            <person name="Tian J.H."/>
            <person name="Sheng Y."/>
            <person name="Liu T."/>
            <person name="Pan Y.S."/>
            <person name="Xia L.Y."/>
            <person name="Li J."/>
            <person name="Zhao F."/>
            <person name="Cao W.C."/>
        </authorList>
    </citation>
    <scope>NUCLEOTIDE SEQUENCE [LARGE SCALE GENOMIC DNA]</scope>
    <source>
        <strain evidence="1">Iper-2018</strain>
    </source>
</reference>
<proteinExistence type="predicted"/>